<dbReference type="Gene3D" id="2.30.30.100">
    <property type="match status" value="1"/>
</dbReference>
<evidence type="ECO:0000256" key="3">
    <source>
        <dbReference type="ARBA" id="ARBA00023274"/>
    </source>
</evidence>
<dbReference type="CDD" id="cd01731">
    <property type="entry name" value="archaeal_Sm1"/>
    <property type="match status" value="1"/>
</dbReference>
<dbReference type="InterPro" id="IPR044641">
    <property type="entry name" value="Lsm7/SmG-like"/>
</dbReference>
<feature type="domain" description="Sm" evidence="4">
    <location>
        <begin position="5"/>
        <end position="77"/>
    </location>
</feature>
<sequence>MSVDMAVKVLDESINQIVLIKLKGGKTIRGNLLGFDQHMNLLLDSSEEIPVEGNSKSLGTIVVRGDNVVMISPPPATN</sequence>
<protein>
    <recommendedName>
        <fullName evidence="2">Putative snRNP Sm-like protein</fullName>
    </recommendedName>
</protein>
<dbReference type="InterPro" id="IPR047575">
    <property type="entry name" value="Sm"/>
</dbReference>
<dbReference type="PANTHER" id="PTHR10553:SF5">
    <property type="entry name" value="U6 SNRNA-ASSOCIATED SM-LIKE PROTEIN LSM7"/>
    <property type="match status" value="1"/>
</dbReference>
<evidence type="ECO:0000259" key="4">
    <source>
        <dbReference type="PROSITE" id="PS52002"/>
    </source>
</evidence>
<dbReference type="AlphaFoldDB" id="F3KL69"/>
<dbReference type="InterPro" id="IPR001163">
    <property type="entry name" value="Sm_dom_euk/arc"/>
</dbReference>
<dbReference type="InterPro" id="IPR022901">
    <property type="entry name" value="snRNP_Sm-like_arc"/>
</dbReference>
<dbReference type="SMART" id="SM00651">
    <property type="entry name" value="Sm"/>
    <property type="match status" value="1"/>
</dbReference>
<dbReference type="Pfam" id="PF01423">
    <property type="entry name" value="LSM"/>
    <property type="match status" value="1"/>
</dbReference>
<dbReference type="Proteomes" id="UP000004348">
    <property type="component" value="Chromosome"/>
</dbReference>
<dbReference type="SUPFAM" id="SSF50182">
    <property type="entry name" value="Sm-like ribonucleoproteins"/>
    <property type="match status" value="1"/>
</dbReference>
<evidence type="ECO:0000313" key="5">
    <source>
        <dbReference type="EMBL" id="EGG41876.1"/>
    </source>
</evidence>
<dbReference type="STRING" id="886738.Nlim_1246"/>
<dbReference type="EMBL" id="AEGP01000044">
    <property type="protein sequence ID" value="EGG41876.1"/>
    <property type="molecule type" value="Genomic_DNA"/>
</dbReference>
<name>F3KL69_9ARCH</name>
<dbReference type="HOGENOM" id="CLU_076902_11_1_2"/>
<comment type="caution">
    <text evidence="5">The sequence shown here is derived from an EMBL/GenBank/DDBJ whole genome shotgun (WGS) entry which is preliminary data.</text>
</comment>
<proteinExistence type="inferred from homology"/>
<comment type="similarity">
    <text evidence="1">Belongs to the snRNP Sm proteins family.</text>
</comment>
<evidence type="ECO:0000256" key="1">
    <source>
        <dbReference type="ARBA" id="ARBA00006850"/>
    </source>
</evidence>
<dbReference type="PROSITE" id="PS52002">
    <property type="entry name" value="SM"/>
    <property type="match status" value="1"/>
</dbReference>
<accession>F3KL69</accession>
<evidence type="ECO:0000256" key="2">
    <source>
        <dbReference type="ARBA" id="ARBA00021121"/>
    </source>
</evidence>
<keyword evidence="3 5" id="KW-0687">Ribonucleoprotein</keyword>
<dbReference type="PANTHER" id="PTHR10553">
    <property type="entry name" value="SMALL NUCLEAR RIBONUCLEOPROTEIN"/>
    <property type="match status" value="1"/>
</dbReference>
<reference evidence="5" key="1">
    <citation type="journal article" date="2011" name="PLoS ONE">
        <title>Genome of a low-salinity ammonia-oxidizing archaeon determined by single-cell and metagenomic analysis.</title>
        <authorList>
            <person name="Blainey P.C."/>
            <person name="Mosier A.C."/>
            <person name="Potanina A."/>
            <person name="Francis C.A."/>
            <person name="Quake S.R."/>
        </authorList>
    </citation>
    <scope>NUCLEOTIDE SEQUENCE [LARGE SCALE GENOMIC DNA]</scope>
    <source>
        <strain evidence="5">SFB1</strain>
    </source>
</reference>
<organism evidence="5">
    <name type="scientific">Candidatus Nitrosarchaeum limnium SFB1</name>
    <dbReference type="NCBI Taxonomy" id="886738"/>
    <lineage>
        <taxon>Archaea</taxon>
        <taxon>Nitrososphaerota</taxon>
        <taxon>Nitrososphaeria</taxon>
        <taxon>Nitrosopumilales</taxon>
        <taxon>Nitrosopumilaceae</taxon>
        <taxon>Nitrosarchaeum</taxon>
    </lineage>
</organism>
<gene>
    <name evidence="5" type="ORF">Nlim_1246</name>
</gene>
<dbReference type="GO" id="GO:0003723">
    <property type="term" value="F:RNA binding"/>
    <property type="evidence" value="ECO:0007669"/>
    <property type="project" value="InterPro"/>
</dbReference>
<dbReference type="InterPro" id="IPR010920">
    <property type="entry name" value="LSM_dom_sf"/>
</dbReference>
<dbReference type="PATRIC" id="fig|886738.10.peg.1363"/>
<dbReference type="GO" id="GO:1990904">
    <property type="term" value="C:ribonucleoprotein complex"/>
    <property type="evidence" value="ECO:0007669"/>
    <property type="project" value="UniProtKB-KW"/>
</dbReference>